<dbReference type="PANTHER" id="PTHR46797:SF1">
    <property type="entry name" value="METHYLPHOSPHONATE SYNTHASE"/>
    <property type="match status" value="1"/>
</dbReference>
<dbReference type="CDD" id="cd00093">
    <property type="entry name" value="HTH_XRE"/>
    <property type="match status" value="1"/>
</dbReference>
<organism evidence="3">
    <name type="scientific">candidate division WOR-3 bacterium</name>
    <dbReference type="NCBI Taxonomy" id="2052148"/>
    <lineage>
        <taxon>Bacteria</taxon>
        <taxon>Bacteria division WOR-3</taxon>
    </lineage>
</organism>
<dbReference type="Gene3D" id="1.10.260.40">
    <property type="entry name" value="lambda repressor-like DNA-binding domains"/>
    <property type="match status" value="1"/>
</dbReference>
<dbReference type="GO" id="GO:0005829">
    <property type="term" value="C:cytosol"/>
    <property type="evidence" value="ECO:0007669"/>
    <property type="project" value="TreeGrafter"/>
</dbReference>
<dbReference type="SUPFAM" id="SSF47413">
    <property type="entry name" value="lambda repressor-like DNA-binding domains"/>
    <property type="match status" value="1"/>
</dbReference>
<feature type="domain" description="HTH cro/C1-type" evidence="2">
    <location>
        <begin position="1"/>
        <end position="56"/>
    </location>
</feature>
<sequence>MRQLRIKKGLTQQQLAEKLGYKTNSYISDVERGHFIPSRDKLKKVARALDVPFKEIEDMLLESRLKALGIREPELLSLFKDIPSLPEKDKKAIINAYLKVKERRQKRKT</sequence>
<dbReference type="PROSITE" id="PS50943">
    <property type="entry name" value="HTH_CROC1"/>
    <property type="match status" value="1"/>
</dbReference>
<evidence type="ECO:0000313" key="3">
    <source>
        <dbReference type="EMBL" id="HEN27523.1"/>
    </source>
</evidence>
<evidence type="ECO:0000259" key="2">
    <source>
        <dbReference type="PROSITE" id="PS50943"/>
    </source>
</evidence>
<protein>
    <submittedName>
        <fullName evidence="3">XRE family transcriptional regulator</fullName>
    </submittedName>
</protein>
<dbReference type="GO" id="GO:0003700">
    <property type="term" value="F:DNA-binding transcription factor activity"/>
    <property type="evidence" value="ECO:0007669"/>
    <property type="project" value="TreeGrafter"/>
</dbReference>
<reference evidence="3" key="1">
    <citation type="journal article" date="2020" name="mSystems">
        <title>Genome- and Community-Level Interaction Insights into Carbon Utilization and Element Cycling Functions of Hydrothermarchaeota in Hydrothermal Sediment.</title>
        <authorList>
            <person name="Zhou Z."/>
            <person name="Liu Y."/>
            <person name="Xu W."/>
            <person name="Pan J."/>
            <person name="Luo Z.H."/>
            <person name="Li M."/>
        </authorList>
    </citation>
    <scope>NUCLEOTIDE SEQUENCE [LARGE SCALE GENOMIC DNA]</scope>
    <source>
        <strain evidence="3">SpSt-34</strain>
    </source>
</reference>
<dbReference type="InterPro" id="IPR050807">
    <property type="entry name" value="TransReg_Diox_bact_type"/>
</dbReference>
<dbReference type="SMART" id="SM00530">
    <property type="entry name" value="HTH_XRE"/>
    <property type="match status" value="1"/>
</dbReference>
<dbReference type="AlphaFoldDB" id="A0A7C2K4D8"/>
<proteinExistence type="predicted"/>
<dbReference type="PANTHER" id="PTHR46797">
    <property type="entry name" value="HTH-TYPE TRANSCRIPTIONAL REGULATOR"/>
    <property type="match status" value="1"/>
</dbReference>
<evidence type="ECO:0000256" key="1">
    <source>
        <dbReference type="ARBA" id="ARBA00023125"/>
    </source>
</evidence>
<comment type="caution">
    <text evidence="3">The sequence shown here is derived from an EMBL/GenBank/DDBJ whole genome shotgun (WGS) entry which is preliminary data.</text>
</comment>
<dbReference type="InterPro" id="IPR001387">
    <property type="entry name" value="Cro/C1-type_HTH"/>
</dbReference>
<gene>
    <name evidence="3" type="ORF">ENQ77_02430</name>
</gene>
<dbReference type="Pfam" id="PF01381">
    <property type="entry name" value="HTH_3"/>
    <property type="match status" value="1"/>
</dbReference>
<dbReference type="EMBL" id="DSOL01000069">
    <property type="protein sequence ID" value="HEN27523.1"/>
    <property type="molecule type" value="Genomic_DNA"/>
</dbReference>
<dbReference type="GO" id="GO:0003677">
    <property type="term" value="F:DNA binding"/>
    <property type="evidence" value="ECO:0007669"/>
    <property type="project" value="UniProtKB-KW"/>
</dbReference>
<keyword evidence="1" id="KW-0238">DNA-binding</keyword>
<name>A0A7C2K4D8_UNCW3</name>
<dbReference type="InterPro" id="IPR010982">
    <property type="entry name" value="Lambda_DNA-bd_dom_sf"/>
</dbReference>
<accession>A0A7C2K4D8</accession>